<dbReference type="InterPro" id="IPR050425">
    <property type="entry name" value="NAD(P)_dehydrat-like"/>
</dbReference>
<dbReference type="PANTHER" id="PTHR10366">
    <property type="entry name" value="NAD DEPENDENT EPIMERASE/DEHYDRATASE"/>
    <property type="match status" value="1"/>
</dbReference>
<dbReference type="GO" id="GO:0016616">
    <property type="term" value="F:oxidoreductase activity, acting on the CH-OH group of donors, NAD or NADP as acceptor"/>
    <property type="evidence" value="ECO:0007669"/>
    <property type="project" value="InterPro"/>
</dbReference>
<dbReference type="InterPro" id="IPR036291">
    <property type="entry name" value="NAD(P)-bd_dom_sf"/>
</dbReference>
<evidence type="ECO:0000313" key="4">
    <source>
        <dbReference type="Proteomes" id="UP000295733"/>
    </source>
</evidence>
<reference evidence="3 4" key="1">
    <citation type="submission" date="2019-03" db="EMBL/GenBank/DDBJ databases">
        <title>Genomic Encyclopedia of Type Strains, Phase IV (KMG-IV): sequencing the most valuable type-strain genomes for metagenomic binning, comparative biology and taxonomic classification.</title>
        <authorList>
            <person name="Goeker M."/>
        </authorList>
    </citation>
    <scope>NUCLEOTIDE SEQUENCE [LARGE SCALE GENOMIC DNA]</scope>
    <source>
        <strain evidence="3 4">DSM 2781</strain>
    </source>
</reference>
<comment type="caution">
    <text evidence="3">The sequence shown here is derived from an EMBL/GenBank/DDBJ whole genome shotgun (WGS) entry which is preliminary data.</text>
</comment>
<dbReference type="EMBL" id="SLXL01000003">
    <property type="protein sequence ID" value="TCP25348.1"/>
    <property type="molecule type" value="Genomic_DNA"/>
</dbReference>
<evidence type="ECO:0000259" key="2">
    <source>
        <dbReference type="Pfam" id="PF01073"/>
    </source>
</evidence>
<dbReference type="Gene3D" id="3.40.50.720">
    <property type="entry name" value="NAD(P)-binding Rossmann-like Domain"/>
    <property type="match status" value="1"/>
</dbReference>
<evidence type="ECO:0000313" key="3">
    <source>
        <dbReference type="EMBL" id="TCP25348.1"/>
    </source>
</evidence>
<accession>A0A4R2NUX6</accession>
<dbReference type="GO" id="GO:0006694">
    <property type="term" value="P:steroid biosynthetic process"/>
    <property type="evidence" value="ECO:0007669"/>
    <property type="project" value="InterPro"/>
</dbReference>
<evidence type="ECO:0000256" key="1">
    <source>
        <dbReference type="ARBA" id="ARBA00023002"/>
    </source>
</evidence>
<name>A0A4R2NUX6_RHOAD</name>
<gene>
    <name evidence="3" type="ORF">EV656_10397</name>
</gene>
<proteinExistence type="predicted"/>
<dbReference type="InterPro" id="IPR002225">
    <property type="entry name" value="3Beta_OHSteriod_DH/Estase"/>
</dbReference>
<keyword evidence="1" id="KW-0560">Oxidoreductase</keyword>
<protein>
    <submittedName>
        <fullName evidence="3">Nucleoside-diphosphate-sugar epimerase</fullName>
    </submittedName>
</protein>
<feature type="domain" description="3-beta hydroxysteroid dehydrogenase/isomerase" evidence="2">
    <location>
        <begin position="10"/>
        <end position="231"/>
    </location>
</feature>
<organism evidence="3 4">
    <name type="scientific">Rhodovulum adriaticum</name>
    <name type="common">Rhodopseudomonas adriatica</name>
    <dbReference type="NCBI Taxonomy" id="35804"/>
    <lineage>
        <taxon>Bacteria</taxon>
        <taxon>Pseudomonadati</taxon>
        <taxon>Pseudomonadota</taxon>
        <taxon>Alphaproteobacteria</taxon>
        <taxon>Rhodobacterales</taxon>
        <taxon>Paracoccaceae</taxon>
        <taxon>Rhodovulum</taxon>
    </lineage>
</organism>
<dbReference type="Proteomes" id="UP000295733">
    <property type="component" value="Unassembled WGS sequence"/>
</dbReference>
<sequence>MTTDHDVRVLALADSMHRVRFRDRIEMVPGDVLDPVSLAEAARGVDLVFHTALVSPTPTLWADTLDAVNVTGTRNLIAACAGSARRMVMVTSNNIYGLHRSPAMWPLLDDDPRHAHGNPTQVAESESLIAAEDALMDAGATGKLDYAILRPTVIAGRKCPAIETMVSTVLRNQPAQIEMQRRLWDVMQWTHGKDLARAALLVAEDDRARNQCFLVAGEEPITLYDIQAMVWDILNVGRTDNPVTELASRNNIGLVKREPRKLKALGWRAEIPVRDCIEEVLGRLDFASSESIRLPAYMLED</sequence>
<dbReference type="AlphaFoldDB" id="A0A4R2NUX6"/>
<dbReference type="SUPFAM" id="SSF51735">
    <property type="entry name" value="NAD(P)-binding Rossmann-fold domains"/>
    <property type="match status" value="1"/>
</dbReference>
<dbReference type="PANTHER" id="PTHR10366:SF564">
    <property type="entry name" value="STEROL-4-ALPHA-CARBOXYLATE 3-DEHYDROGENASE, DECARBOXYLATING"/>
    <property type="match status" value="1"/>
</dbReference>
<keyword evidence="4" id="KW-1185">Reference proteome</keyword>
<dbReference type="Pfam" id="PF01073">
    <property type="entry name" value="3Beta_HSD"/>
    <property type="match status" value="1"/>
</dbReference>